<dbReference type="SUPFAM" id="SSF47473">
    <property type="entry name" value="EF-hand"/>
    <property type="match status" value="1"/>
</dbReference>
<evidence type="ECO:0000256" key="3">
    <source>
        <dbReference type="ARBA" id="ARBA00022837"/>
    </source>
</evidence>
<dbReference type="EMBL" id="BJWL01000002">
    <property type="protein sequence ID" value="GFY82981.1"/>
    <property type="molecule type" value="Genomic_DNA"/>
</dbReference>
<dbReference type="InterPro" id="IPR039647">
    <property type="entry name" value="EF_hand_pair_protein_CML-like"/>
</dbReference>
<evidence type="ECO:0000313" key="5">
    <source>
        <dbReference type="EMBL" id="GFY82981.1"/>
    </source>
</evidence>
<dbReference type="AlphaFoldDB" id="A0A7J0E905"/>
<comment type="caution">
    <text evidence="5">The sequence shown here is derived from an EMBL/GenBank/DDBJ whole genome shotgun (WGS) entry which is preliminary data.</text>
</comment>
<dbReference type="CDD" id="cd00051">
    <property type="entry name" value="EFh"/>
    <property type="match status" value="1"/>
</dbReference>
<organism evidence="5 6">
    <name type="scientific">Actinidia rufa</name>
    <dbReference type="NCBI Taxonomy" id="165716"/>
    <lineage>
        <taxon>Eukaryota</taxon>
        <taxon>Viridiplantae</taxon>
        <taxon>Streptophyta</taxon>
        <taxon>Embryophyta</taxon>
        <taxon>Tracheophyta</taxon>
        <taxon>Spermatophyta</taxon>
        <taxon>Magnoliopsida</taxon>
        <taxon>eudicotyledons</taxon>
        <taxon>Gunneridae</taxon>
        <taxon>Pentapetalae</taxon>
        <taxon>asterids</taxon>
        <taxon>Ericales</taxon>
        <taxon>Actinidiaceae</taxon>
        <taxon>Actinidia</taxon>
    </lineage>
</organism>
<reference evidence="5 6" key="1">
    <citation type="submission" date="2019-07" db="EMBL/GenBank/DDBJ databases">
        <title>De Novo Assembly of kiwifruit Actinidia rufa.</title>
        <authorList>
            <person name="Sugita-Konishi S."/>
            <person name="Sato K."/>
            <person name="Mori E."/>
            <person name="Abe Y."/>
            <person name="Kisaki G."/>
            <person name="Hamano K."/>
            <person name="Suezawa K."/>
            <person name="Otani M."/>
            <person name="Fukuda T."/>
            <person name="Manabe T."/>
            <person name="Gomi K."/>
            <person name="Tabuchi M."/>
            <person name="Akimitsu K."/>
            <person name="Kataoka I."/>
        </authorList>
    </citation>
    <scope>NUCLEOTIDE SEQUENCE [LARGE SCALE GENOMIC DNA]</scope>
    <source>
        <strain evidence="6">cv. Fuchu</strain>
    </source>
</reference>
<evidence type="ECO:0000259" key="4">
    <source>
        <dbReference type="PROSITE" id="PS50222"/>
    </source>
</evidence>
<feature type="domain" description="EF-hand" evidence="4">
    <location>
        <begin position="34"/>
        <end position="69"/>
    </location>
</feature>
<dbReference type="InterPro" id="IPR011992">
    <property type="entry name" value="EF-hand-dom_pair"/>
</dbReference>
<dbReference type="OrthoDB" id="26525at2759"/>
<dbReference type="PANTHER" id="PTHR10891">
    <property type="entry name" value="EF-HAND CALCIUM-BINDING DOMAIN CONTAINING PROTEIN"/>
    <property type="match status" value="1"/>
</dbReference>
<dbReference type="Proteomes" id="UP000585474">
    <property type="component" value="Unassembled WGS sequence"/>
</dbReference>
<evidence type="ECO:0000256" key="2">
    <source>
        <dbReference type="ARBA" id="ARBA00022737"/>
    </source>
</evidence>
<keyword evidence="1" id="KW-0479">Metal-binding</keyword>
<evidence type="ECO:0000256" key="1">
    <source>
        <dbReference type="ARBA" id="ARBA00022723"/>
    </source>
</evidence>
<name>A0A7J0E905_9ERIC</name>
<sequence>MTRLGIFPHHPESEIRQERLGSVDILSLFEEKEPGLDEVKEAFDVFDENRDGFLDAREIHRVLYNLGLKDGLEIEKCKRMIDAFDDNGDGRIDFKEFVKLMENMFFGKT</sequence>
<evidence type="ECO:0000313" key="6">
    <source>
        <dbReference type="Proteomes" id="UP000585474"/>
    </source>
</evidence>
<dbReference type="Gene3D" id="1.10.238.10">
    <property type="entry name" value="EF-hand"/>
    <property type="match status" value="1"/>
</dbReference>
<proteinExistence type="predicted"/>
<dbReference type="InterPro" id="IPR002048">
    <property type="entry name" value="EF_hand_dom"/>
</dbReference>
<keyword evidence="3" id="KW-0106">Calcium</keyword>
<accession>A0A7J0E905</accession>
<dbReference type="FunFam" id="1.10.238.10:FF:000003">
    <property type="entry name" value="Calmodulin A"/>
    <property type="match status" value="1"/>
</dbReference>
<keyword evidence="6" id="KW-1185">Reference proteome</keyword>
<dbReference type="PROSITE" id="PS50222">
    <property type="entry name" value="EF_HAND_2"/>
    <property type="match status" value="2"/>
</dbReference>
<dbReference type="GO" id="GO:0005509">
    <property type="term" value="F:calcium ion binding"/>
    <property type="evidence" value="ECO:0007669"/>
    <property type="project" value="InterPro"/>
</dbReference>
<keyword evidence="2" id="KW-0677">Repeat</keyword>
<dbReference type="SMART" id="SM00054">
    <property type="entry name" value="EFh"/>
    <property type="match status" value="2"/>
</dbReference>
<dbReference type="PROSITE" id="PS00018">
    <property type="entry name" value="EF_HAND_1"/>
    <property type="match status" value="2"/>
</dbReference>
<dbReference type="Pfam" id="PF13499">
    <property type="entry name" value="EF-hand_7"/>
    <property type="match status" value="1"/>
</dbReference>
<dbReference type="InterPro" id="IPR018247">
    <property type="entry name" value="EF_Hand_1_Ca_BS"/>
</dbReference>
<protein>
    <submittedName>
        <fullName evidence="5">Calcium-binding EF-hand family protein</fullName>
    </submittedName>
</protein>
<gene>
    <name evidence="5" type="ORF">Acr_02g0012210</name>
</gene>
<feature type="domain" description="EF-hand" evidence="4">
    <location>
        <begin position="72"/>
        <end position="107"/>
    </location>
</feature>